<dbReference type="PRINTS" id="PR00145">
    <property type="entry name" value="ARGSUCLYASE"/>
</dbReference>
<name>A0A291M4V7_9RHOB</name>
<dbReference type="InterPro" id="IPR000362">
    <property type="entry name" value="Fumarate_lyase_fam"/>
</dbReference>
<keyword evidence="3" id="KW-1185">Reference proteome</keyword>
<sequence>MKPSKPDHFQRLQPATLFAKETLWQSWLDVEATLAEVQSDMGMIPAEAGPAIRKAARLEIIGTEALEADLRITHAPILSLTRLLAGAAGPQGAYVHWGATTQNVMQTGRILLIREADAALRLSLAGSLDRLAALAETHADTLMAGRTNRQHALPITFGFKVAGWIEEIGRAVDRLDCGGRRLFVLPFGGAVGAMHAFGAEGRALNERLAAALGLGTLLVPGRAINDLFADYIVQLSLLAMTVERIADELYLLMTQEIGEVSEALDKGTVGSSTMPHKVNPKYVVRVLADAAELRGLAVPAMETGRSSHEGDSARNQLIGSVMDRAVPLAWSMAERFEALLGRIEIDAPRMAQNAALTGGAIATEGLMMLLAPRAGRAEAHDLIHHALEHAAPGLTAAEALVGDADLARHLDADTITRALDPAAYCGDSRRMALDAAAFGRGLSAELRQMR</sequence>
<gene>
    <name evidence="2" type="ORF">CBW24_17915</name>
</gene>
<dbReference type="InterPro" id="IPR008948">
    <property type="entry name" value="L-Aspartase-like"/>
</dbReference>
<reference evidence="2 3" key="1">
    <citation type="submission" date="2017-05" db="EMBL/GenBank/DDBJ databases">
        <title>Comparative genomic and metabolic analysis of manganese-oxidizing mechanisms in Celeribater manganoxidans DY25T: its adaption to the environment of polymetallic nodule.</title>
        <authorList>
            <person name="Wang X."/>
        </authorList>
    </citation>
    <scope>NUCLEOTIDE SEQUENCE [LARGE SCALE GENOMIC DNA]</scope>
    <source>
        <strain evidence="2 3">DY25</strain>
        <plasmid evidence="3">pdy25-e</plasmid>
    </source>
</reference>
<dbReference type="PANTHER" id="PTHR43172">
    <property type="entry name" value="ADENYLOSUCCINATE LYASE"/>
    <property type="match status" value="1"/>
</dbReference>
<dbReference type="Gene3D" id="1.20.200.10">
    <property type="entry name" value="Fumarase/aspartase (Central domain)"/>
    <property type="match status" value="1"/>
</dbReference>
<proteinExistence type="predicted"/>
<dbReference type="SMART" id="SM00998">
    <property type="entry name" value="ADSL_C"/>
    <property type="match status" value="1"/>
</dbReference>
<geneLocation type="plasmid" evidence="3">
    <name>pdy25-e</name>
</geneLocation>
<dbReference type="RefSeq" id="WP_097374610.1">
    <property type="nucleotide sequence ID" value="NZ_CP021409.1"/>
</dbReference>
<dbReference type="InterPro" id="IPR024083">
    <property type="entry name" value="Fumarase/histidase_N"/>
</dbReference>
<dbReference type="SUPFAM" id="SSF48557">
    <property type="entry name" value="L-aspartase-like"/>
    <property type="match status" value="1"/>
</dbReference>
<dbReference type="EMBL" id="CP021409">
    <property type="protein sequence ID" value="ATI44016.1"/>
    <property type="molecule type" value="Genomic_DNA"/>
</dbReference>
<dbReference type="Gene3D" id="1.10.275.10">
    <property type="entry name" value="Fumarase/aspartase (N-terminal domain)"/>
    <property type="match status" value="1"/>
</dbReference>
<dbReference type="AlphaFoldDB" id="A0A291M4V7"/>
<dbReference type="PROSITE" id="PS00163">
    <property type="entry name" value="FUMARATE_LYASES"/>
    <property type="match status" value="1"/>
</dbReference>
<dbReference type="PRINTS" id="PR00149">
    <property type="entry name" value="FUMRATELYASE"/>
</dbReference>
<feature type="domain" description="Adenylosuccinate lyase C-terminal" evidence="1">
    <location>
        <begin position="358"/>
        <end position="436"/>
    </location>
</feature>
<evidence type="ECO:0000259" key="1">
    <source>
        <dbReference type="SMART" id="SM00998"/>
    </source>
</evidence>
<dbReference type="Proteomes" id="UP000219050">
    <property type="component" value="Plasmid pDY25-E"/>
</dbReference>
<evidence type="ECO:0000313" key="2">
    <source>
        <dbReference type="EMBL" id="ATI44016.1"/>
    </source>
</evidence>
<dbReference type="GO" id="GO:0016829">
    <property type="term" value="F:lyase activity"/>
    <property type="evidence" value="ECO:0007669"/>
    <property type="project" value="UniProtKB-ARBA"/>
</dbReference>
<accession>A0A291M4V7</accession>
<dbReference type="Pfam" id="PF00206">
    <property type="entry name" value="Lyase_1"/>
    <property type="match status" value="1"/>
</dbReference>
<dbReference type="InterPro" id="IPR022761">
    <property type="entry name" value="Fumarate_lyase_N"/>
</dbReference>
<evidence type="ECO:0000313" key="3">
    <source>
        <dbReference type="Proteomes" id="UP000219050"/>
    </source>
</evidence>
<protein>
    <recommendedName>
        <fullName evidence="1">Adenylosuccinate lyase C-terminal domain-containing protein</fullName>
    </recommendedName>
</protein>
<dbReference type="Pfam" id="PF10397">
    <property type="entry name" value="ADSL_C"/>
    <property type="match status" value="1"/>
</dbReference>
<dbReference type="OrthoDB" id="9768878at2"/>
<organism evidence="2 3">
    <name type="scientific">Pacificitalea manganoxidans</name>
    <dbReference type="NCBI Taxonomy" id="1411902"/>
    <lineage>
        <taxon>Bacteria</taxon>
        <taxon>Pseudomonadati</taxon>
        <taxon>Pseudomonadota</taxon>
        <taxon>Alphaproteobacteria</taxon>
        <taxon>Rhodobacterales</taxon>
        <taxon>Paracoccaceae</taxon>
        <taxon>Pacificitalea</taxon>
    </lineage>
</organism>
<dbReference type="KEGG" id="cmag:CBW24_17915"/>
<dbReference type="Gene3D" id="1.10.40.30">
    <property type="entry name" value="Fumarase/aspartase (C-terminal domain)"/>
    <property type="match status" value="1"/>
</dbReference>
<dbReference type="InterPro" id="IPR020557">
    <property type="entry name" value="Fumarate_lyase_CS"/>
</dbReference>
<dbReference type="InterPro" id="IPR019468">
    <property type="entry name" value="AdenyloSucc_lyase_C"/>
</dbReference>
<keyword evidence="2" id="KW-0614">Plasmid</keyword>